<evidence type="ECO:0000256" key="1">
    <source>
        <dbReference type="SAM" id="Phobius"/>
    </source>
</evidence>
<evidence type="ECO:0000313" key="3">
    <source>
        <dbReference type="Proteomes" id="UP000316095"/>
    </source>
</evidence>
<feature type="transmembrane region" description="Helical" evidence="1">
    <location>
        <begin position="7"/>
        <end position="25"/>
    </location>
</feature>
<keyword evidence="1" id="KW-0472">Membrane</keyword>
<comment type="caution">
    <text evidence="2">The sequence shown here is derived from an EMBL/GenBank/DDBJ whole genome shotgun (WGS) entry which is preliminary data.</text>
</comment>
<name>A0A5C5XEU7_9PLAN</name>
<dbReference type="RefSeq" id="WP_146502995.1">
    <property type="nucleotide sequence ID" value="NZ_SJPG01000001.1"/>
</dbReference>
<gene>
    <name evidence="2" type="ORF">Pan54_16830</name>
</gene>
<dbReference type="Proteomes" id="UP000316095">
    <property type="component" value="Unassembled WGS sequence"/>
</dbReference>
<keyword evidence="1" id="KW-0812">Transmembrane</keyword>
<keyword evidence="3" id="KW-1185">Reference proteome</keyword>
<feature type="transmembrane region" description="Helical" evidence="1">
    <location>
        <begin position="76"/>
        <end position="95"/>
    </location>
</feature>
<proteinExistence type="predicted"/>
<protein>
    <submittedName>
        <fullName evidence="2">Uncharacterized protein</fullName>
    </submittedName>
</protein>
<feature type="transmembrane region" description="Helical" evidence="1">
    <location>
        <begin position="45"/>
        <end position="64"/>
    </location>
</feature>
<dbReference type="AlphaFoldDB" id="A0A5C5XEU7"/>
<dbReference type="OrthoDB" id="7062900at2"/>
<organism evidence="2 3">
    <name type="scientific">Rubinisphaera italica</name>
    <dbReference type="NCBI Taxonomy" id="2527969"/>
    <lineage>
        <taxon>Bacteria</taxon>
        <taxon>Pseudomonadati</taxon>
        <taxon>Planctomycetota</taxon>
        <taxon>Planctomycetia</taxon>
        <taxon>Planctomycetales</taxon>
        <taxon>Planctomycetaceae</taxon>
        <taxon>Rubinisphaera</taxon>
    </lineage>
</organism>
<reference evidence="2 3" key="1">
    <citation type="submission" date="2019-02" db="EMBL/GenBank/DDBJ databases">
        <title>Deep-cultivation of Planctomycetes and their phenomic and genomic characterization uncovers novel biology.</title>
        <authorList>
            <person name="Wiegand S."/>
            <person name="Jogler M."/>
            <person name="Boedeker C."/>
            <person name="Pinto D."/>
            <person name="Vollmers J."/>
            <person name="Rivas-Marin E."/>
            <person name="Kohn T."/>
            <person name="Peeters S.H."/>
            <person name="Heuer A."/>
            <person name="Rast P."/>
            <person name="Oberbeckmann S."/>
            <person name="Bunk B."/>
            <person name="Jeske O."/>
            <person name="Meyerdierks A."/>
            <person name="Storesund J.E."/>
            <person name="Kallscheuer N."/>
            <person name="Luecker S."/>
            <person name="Lage O.M."/>
            <person name="Pohl T."/>
            <person name="Merkel B.J."/>
            <person name="Hornburger P."/>
            <person name="Mueller R.-W."/>
            <person name="Bruemmer F."/>
            <person name="Labrenz M."/>
            <person name="Spormann A.M."/>
            <person name="Op Den Camp H."/>
            <person name="Overmann J."/>
            <person name="Amann R."/>
            <person name="Jetten M.S.M."/>
            <person name="Mascher T."/>
            <person name="Medema M.H."/>
            <person name="Devos D.P."/>
            <person name="Kaster A.-K."/>
            <person name="Ovreas L."/>
            <person name="Rohde M."/>
            <person name="Galperin M.Y."/>
            <person name="Jogler C."/>
        </authorList>
    </citation>
    <scope>NUCLEOTIDE SEQUENCE [LARGE SCALE GENOMIC DNA]</scope>
    <source>
        <strain evidence="2 3">Pan54</strain>
    </source>
</reference>
<sequence length="141" mass="15751">MQPTKIILGTLGYAAVTFPLAYVWHLVLFKTTYEELGYFTRDEPIIAFGFASIIIQGMVLSLIYPSLYRGKSIARGALTLAGVMGLYHWTMHVLAEAAKHQIEPLATWFALETTYLSIQFVLGGFLIALVHRSRKASTQPQ</sequence>
<dbReference type="EMBL" id="SJPG01000001">
    <property type="protein sequence ID" value="TWT60951.1"/>
    <property type="molecule type" value="Genomic_DNA"/>
</dbReference>
<evidence type="ECO:0000313" key="2">
    <source>
        <dbReference type="EMBL" id="TWT60951.1"/>
    </source>
</evidence>
<feature type="transmembrane region" description="Helical" evidence="1">
    <location>
        <begin position="107"/>
        <end position="130"/>
    </location>
</feature>
<keyword evidence="1" id="KW-1133">Transmembrane helix</keyword>
<accession>A0A5C5XEU7</accession>